<name>A0A022PXJ5_ERYGU</name>
<evidence type="ECO:0000313" key="3">
    <source>
        <dbReference type="Proteomes" id="UP000030748"/>
    </source>
</evidence>
<dbReference type="AlphaFoldDB" id="A0A022PXJ5"/>
<evidence type="ECO:0000259" key="1">
    <source>
        <dbReference type="Pfam" id="PF18036"/>
    </source>
</evidence>
<dbReference type="PANTHER" id="PTHR14942">
    <property type="entry name" value="U11/U12 SMALL NUCLEAR RIBONUCLEOPROTEIN 25 KDA PROTEIN"/>
    <property type="match status" value="1"/>
</dbReference>
<feature type="non-terminal residue" evidence="2">
    <location>
        <position position="1"/>
    </location>
</feature>
<sequence>PRCSNVSMLCLFPPLTKIESPRKSISYNKLHQRPLKLTVFKLDGSSFGIEVSKTGTVWDVKQAVEAAFCHLPKKGPGRVSWEHVWGQFCLCHEGQKLLTDSECIRMFGIKDGDQDSCYDVNPFCSSNDNRGGGKNGEKYDSNRMEIVDDNRGDDVISRREYRLTHLFRGWFPYRKLTSSNMRIQERRTNSSRFSYNMLGGFKNCLRPPSSNKYVSHRQTWKGR</sequence>
<dbReference type="Gene3D" id="3.10.20.90">
    <property type="entry name" value="Phosphatidylinositol 3-kinase Catalytic Subunit, Chain A, domain 1"/>
    <property type="match status" value="1"/>
</dbReference>
<dbReference type="Proteomes" id="UP000030748">
    <property type="component" value="Unassembled WGS sequence"/>
</dbReference>
<dbReference type="InterPro" id="IPR039690">
    <property type="entry name" value="SNRNP25"/>
</dbReference>
<organism evidence="2 3">
    <name type="scientific">Erythranthe guttata</name>
    <name type="common">Yellow monkey flower</name>
    <name type="synonym">Mimulus guttatus</name>
    <dbReference type="NCBI Taxonomy" id="4155"/>
    <lineage>
        <taxon>Eukaryota</taxon>
        <taxon>Viridiplantae</taxon>
        <taxon>Streptophyta</taxon>
        <taxon>Embryophyta</taxon>
        <taxon>Tracheophyta</taxon>
        <taxon>Spermatophyta</taxon>
        <taxon>Magnoliopsida</taxon>
        <taxon>eudicotyledons</taxon>
        <taxon>Gunneridae</taxon>
        <taxon>Pentapetalae</taxon>
        <taxon>asterids</taxon>
        <taxon>lamiids</taxon>
        <taxon>Lamiales</taxon>
        <taxon>Phrymaceae</taxon>
        <taxon>Erythranthe</taxon>
    </lineage>
</organism>
<dbReference type="PANTHER" id="PTHR14942:SF9">
    <property type="entry name" value="OS02G0188500 PROTEIN"/>
    <property type="match status" value="1"/>
</dbReference>
<evidence type="ECO:0000313" key="2">
    <source>
        <dbReference type="EMBL" id="EYU20254.1"/>
    </source>
</evidence>
<dbReference type="SUPFAM" id="SSF54236">
    <property type="entry name" value="Ubiquitin-like"/>
    <property type="match status" value="1"/>
</dbReference>
<reference evidence="2 3" key="1">
    <citation type="journal article" date="2013" name="Proc. Natl. Acad. Sci. U.S.A.">
        <title>Fine-scale variation in meiotic recombination in Mimulus inferred from population shotgun sequencing.</title>
        <authorList>
            <person name="Hellsten U."/>
            <person name="Wright K.M."/>
            <person name="Jenkins J."/>
            <person name="Shu S."/>
            <person name="Yuan Y."/>
            <person name="Wessler S.R."/>
            <person name="Schmutz J."/>
            <person name="Willis J.H."/>
            <person name="Rokhsar D.S."/>
        </authorList>
    </citation>
    <scope>NUCLEOTIDE SEQUENCE [LARGE SCALE GENOMIC DNA]</scope>
    <source>
        <strain evidence="3">cv. DUN x IM62</strain>
    </source>
</reference>
<dbReference type="InterPro" id="IPR040610">
    <property type="entry name" value="SNRNP25_ubiquitin"/>
</dbReference>
<protein>
    <recommendedName>
        <fullName evidence="1">SNRNP25 ubiquitin-like domain-containing protein</fullName>
    </recommendedName>
</protein>
<gene>
    <name evidence="2" type="ORF">MIMGU_mgv1a025721mg</name>
</gene>
<dbReference type="CDD" id="cd17058">
    <property type="entry name" value="Ubl_SNRNP25"/>
    <property type="match status" value="1"/>
</dbReference>
<dbReference type="EMBL" id="KI632284">
    <property type="protein sequence ID" value="EYU20254.1"/>
    <property type="molecule type" value="Genomic_DNA"/>
</dbReference>
<dbReference type="InterPro" id="IPR029071">
    <property type="entry name" value="Ubiquitin-like_domsf"/>
</dbReference>
<dbReference type="GO" id="GO:0000398">
    <property type="term" value="P:mRNA splicing, via spliceosome"/>
    <property type="evidence" value="ECO:0007669"/>
    <property type="project" value="InterPro"/>
</dbReference>
<feature type="domain" description="SNRNP25 ubiquitin-like" evidence="1">
    <location>
        <begin position="35"/>
        <end position="114"/>
    </location>
</feature>
<keyword evidence="3" id="KW-1185">Reference proteome</keyword>
<accession>A0A022PXJ5</accession>
<dbReference type="Pfam" id="PF18036">
    <property type="entry name" value="Ubiquitin_4"/>
    <property type="match status" value="1"/>
</dbReference>
<proteinExistence type="predicted"/>